<dbReference type="EMBL" id="JAFHAP010000006">
    <property type="protein sequence ID" value="MBN2909125.1"/>
    <property type="molecule type" value="Genomic_DNA"/>
</dbReference>
<keyword evidence="2" id="KW-1185">Reference proteome</keyword>
<evidence type="ECO:0000313" key="1">
    <source>
        <dbReference type="EMBL" id="MBN2909125.1"/>
    </source>
</evidence>
<comment type="caution">
    <text evidence="1">The sequence shown here is derived from an EMBL/GenBank/DDBJ whole genome shotgun (WGS) entry which is preliminary data.</text>
</comment>
<evidence type="ECO:0000313" key="2">
    <source>
        <dbReference type="Proteomes" id="UP001177120"/>
    </source>
</evidence>
<gene>
    <name evidence="1" type="ORF">JQC72_06260</name>
</gene>
<accession>A0ABS2WI47</accession>
<protein>
    <submittedName>
        <fullName evidence="1">Uncharacterized protein</fullName>
    </submittedName>
</protein>
<sequence length="89" mass="10285">MGETRKNHPAAGGSVEHYRKDISALSLLHIDTCANSEDEETLEETLERAARYFGFGPTMDAYKVCVWLRDNKKLTDHDIQEIERVIRYE</sequence>
<name>A0ABS2WI47_9BACL</name>
<proteinExistence type="predicted"/>
<organism evidence="1 2">
    <name type="scientific">Polycladomyces zharkentensis</name>
    <dbReference type="NCBI Taxonomy" id="2807616"/>
    <lineage>
        <taxon>Bacteria</taxon>
        <taxon>Bacillati</taxon>
        <taxon>Bacillota</taxon>
        <taxon>Bacilli</taxon>
        <taxon>Bacillales</taxon>
        <taxon>Thermoactinomycetaceae</taxon>
        <taxon>Polycladomyces</taxon>
    </lineage>
</organism>
<reference evidence="1" key="1">
    <citation type="journal article" date="2024" name="Int. J. Syst. Evol. Microbiol.">
        <title>Polycladomyces zharkentensis sp. nov., a novel thermophilic cellulose- and starch-degrading member of the Bacillota from a geothermal aquifer in Kazakhstan.</title>
        <authorList>
            <person name="Mashzhan A."/>
            <person name="Kistaubayeva A."/>
            <person name="Javier-Lopez R."/>
            <person name="Bissenova U."/>
            <person name="Bissenbay A."/>
            <person name="Birkeland N.K."/>
        </authorList>
    </citation>
    <scope>NUCLEOTIDE SEQUENCE</scope>
    <source>
        <strain evidence="1">ZKZ2T</strain>
    </source>
</reference>
<dbReference type="RefSeq" id="WP_205493830.1">
    <property type="nucleotide sequence ID" value="NZ_JAFHAP010000006.1"/>
</dbReference>
<dbReference type="Proteomes" id="UP001177120">
    <property type="component" value="Unassembled WGS sequence"/>
</dbReference>